<feature type="region of interest" description="Disordered" evidence="1">
    <location>
        <begin position="718"/>
        <end position="737"/>
    </location>
</feature>
<dbReference type="OrthoDB" id="5977668at2759"/>
<dbReference type="SUPFAM" id="SSF51905">
    <property type="entry name" value="FAD/NAD(P)-binding domain"/>
    <property type="match status" value="1"/>
</dbReference>
<reference evidence="3 4" key="1">
    <citation type="submission" date="2016-06" db="EMBL/GenBank/DDBJ databases">
        <title>Evolution of pathogenesis and genome organization in the Tremellales.</title>
        <authorList>
            <person name="Cuomo C."/>
            <person name="Litvintseva A."/>
            <person name="Heitman J."/>
            <person name="Chen Y."/>
            <person name="Sun S."/>
            <person name="Springer D."/>
            <person name="Dromer F."/>
            <person name="Young S."/>
            <person name="Zeng Q."/>
            <person name="Chapman S."/>
            <person name="Gujja S."/>
            <person name="Saif S."/>
            <person name="Birren B."/>
        </authorList>
    </citation>
    <scope>NUCLEOTIDE SEQUENCE [LARGE SCALE GENOMIC DNA]</scope>
    <source>
        <strain evidence="3 4">ATCC 28783</strain>
    </source>
</reference>
<dbReference type="InterPro" id="IPR036047">
    <property type="entry name" value="F-box-like_dom_sf"/>
</dbReference>
<sequence length="1188" mass="133866">MRIAIVGSGISGLSALWLLNEYSEHEVNIYEKAEYAGGHTNTVEFYREGKEKCDVDTGFIVLNPSTYPNFLQFLKLLKIPLLKTAMSFSVSRDRGKFEWSGNGLRGLFCQITNLLNPRIYRMVFDIIRFNLFALDILRHRTTTADGREMTIGEYLDKEGYGQGFRDDYLLPMTAAIWSTPADQAALDFPASTLVRFFYNHHLLQILRKPKWLTIKGGSKRYVDAILGRLSPENLHLNTEIVSVSSHENGVTLVEATGARHIYDHVIMATHSDTTLAMLRRGGGATKEEEKVLGAWQWSKNEAFLHWDEALMPNRRRAFAAWNYLTSTLTVHTPSRTTQSDIGTVSLTYDMNILQHLPEKKHGLVLVTLNPPFPIDHNKILGKFIYHHPMMTQRSVSSQVDIPKIQNTRNISFVGAWTRYGFHEDGFSSAMRLVTAHPFNVRPPFPYEPAERPLSPPGLIERVVRLIVSAAESVRLYLRPAWNGSTDMIERLLRRRASALANPTRTDSVPPRHSPSKSDRAAMYDSPKLAAYHTPDPRGTCHLLRLPDEVLTRIFVKLDRESLTKCHRLCKRLLDLLSTNSSIRLHHTLLCNSLILNPNVFRPTQNLHHVPPSTAYLLDTLRERVTRFRTLASKNRNRLEFAEPEGRLYEYLEGVLLRGVGGSRGSLPTEIAVYDLRKLDEWEDQLETNGLVSDGNEIAMNGGNRGLVGFGSGVENNTSRVVGNDNRSGEGGGSRTRTGMRLGEQVEEEIEGIRTTHKFPFEIAEFSVDPGSDLLVVVELRPRTVEVGTYTMVFHLLSLSTFEPHPKATRPALEWPIILTKKKISLGFQICDDGLFVLKHNARGGPKDQVCGWQWTTGRLAVTLRAFPNMTFESFVLLTPSSFLIPTIITRLDPISEVADELDNPIDLLWTHHLQLYAFPPFSSIKTTSDNPAPPPHTAVHITTIDLPRFHVDVTENIPPPRLLIRTDPPPRHTFPTHPLGSPSPFVPDPESGVVVVEVQCQLPQEDPHFILFVLKQTLAQYLPAPTSPLLHTAFPRPAPVVTWNTIAPYVRLLGPDLQPASWVCYVYGNRFIYPSLHSNRTSYSLTLFDFDPLRTRKEIYDRRNDPTRRADGEEDGIVLVTAETVLEGKSPLTGQVKTGGMLPYTTVSRPTPADVALIDAERIVTIKSHLLSFLTGRRLRMGAEIMEF</sequence>
<dbReference type="InterPro" id="IPR050464">
    <property type="entry name" value="Zeta_carotene_desat/Oxidored"/>
</dbReference>
<dbReference type="VEuPathDB" id="FungiDB:TREMEDRAFT_27933"/>
<name>A0A4Q1BJQ8_TREME</name>
<feature type="domain" description="F-box" evidence="2">
    <location>
        <begin position="539"/>
        <end position="585"/>
    </location>
</feature>
<dbReference type="InterPro" id="IPR001810">
    <property type="entry name" value="F-box_dom"/>
</dbReference>
<accession>A0A4Q1BJQ8</accession>
<evidence type="ECO:0000313" key="3">
    <source>
        <dbReference type="EMBL" id="RXK37969.1"/>
    </source>
</evidence>
<dbReference type="Pfam" id="PF01593">
    <property type="entry name" value="Amino_oxidase"/>
    <property type="match status" value="1"/>
</dbReference>
<evidence type="ECO:0000259" key="2">
    <source>
        <dbReference type="PROSITE" id="PS50181"/>
    </source>
</evidence>
<dbReference type="Gene3D" id="1.10.405.20">
    <property type="match status" value="1"/>
</dbReference>
<keyword evidence="4" id="KW-1185">Reference proteome</keyword>
<organism evidence="3 4">
    <name type="scientific">Tremella mesenterica</name>
    <name type="common">Jelly fungus</name>
    <dbReference type="NCBI Taxonomy" id="5217"/>
    <lineage>
        <taxon>Eukaryota</taxon>
        <taxon>Fungi</taxon>
        <taxon>Dikarya</taxon>
        <taxon>Basidiomycota</taxon>
        <taxon>Agaricomycotina</taxon>
        <taxon>Tremellomycetes</taxon>
        <taxon>Tremellales</taxon>
        <taxon>Tremellaceae</taxon>
        <taxon>Tremella</taxon>
    </lineage>
</organism>
<feature type="region of interest" description="Disordered" evidence="1">
    <location>
        <begin position="499"/>
        <end position="523"/>
    </location>
</feature>
<dbReference type="PANTHER" id="PTHR42923">
    <property type="entry name" value="PROTOPORPHYRINOGEN OXIDASE"/>
    <property type="match status" value="1"/>
</dbReference>
<dbReference type="InParanoid" id="A0A4Q1BJQ8"/>
<dbReference type="Proteomes" id="UP000289152">
    <property type="component" value="Unassembled WGS sequence"/>
</dbReference>
<dbReference type="VEuPathDB" id="FungiDB:TREMEDRAFT_14015"/>
<evidence type="ECO:0000256" key="1">
    <source>
        <dbReference type="SAM" id="MobiDB-lite"/>
    </source>
</evidence>
<dbReference type="FunFam" id="1.10.405.20:FF:000001">
    <property type="entry name" value="Amine oxidase"/>
    <property type="match status" value="1"/>
</dbReference>
<dbReference type="Gene3D" id="3.50.50.60">
    <property type="entry name" value="FAD/NAD(P)-binding domain"/>
    <property type="match status" value="1"/>
</dbReference>
<dbReference type="InterPro" id="IPR036188">
    <property type="entry name" value="FAD/NAD-bd_sf"/>
</dbReference>
<evidence type="ECO:0000313" key="4">
    <source>
        <dbReference type="Proteomes" id="UP000289152"/>
    </source>
</evidence>
<dbReference type="STRING" id="5217.A0A4Q1BJQ8"/>
<comment type="caution">
    <text evidence="3">The sequence shown here is derived from an EMBL/GenBank/DDBJ whole genome shotgun (WGS) entry which is preliminary data.</text>
</comment>
<protein>
    <recommendedName>
        <fullName evidence="2">F-box domain-containing protein</fullName>
    </recommendedName>
</protein>
<dbReference type="EMBL" id="SDIL01000056">
    <property type="protein sequence ID" value="RXK37969.1"/>
    <property type="molecule type" value="Genomic_DNA"/>
</dbReference>
<dbReference type="InterPro" id="IPR002937">
    <property type="entry name" value="Amino_oxidase"/>
</dbReference>
<proteinExistence type="predicted"/>
<dbReference type="PROSITE" id="PS50181">
    <property type="entry name" value="FBOX"/>
    <property type="match status" value="1"/>
</dbReference>
<dbReference type="SUPFAM" id="SSF81383">
    <property type="entry name" value="F-box domain"/>
    <property type="match status" value="1"/>
</dbReference>
<gene>
    <name evidence="3" type="ORF">M231_04755</name>
</gene>
<dbReference type="PANTHER" id="PTHR42923:SF17">
    <property type="entry name" value="AMINE OXIDASE DOMAIN-CONTAINING PROTEIN"/>
    <property type="match status" value="1"/>
</dbReference>
<dbReference type="Pfam" id="PF12937">
    <property type="entry name" value="F-box-like"/>
    <property type="match status" value="1"/>
</dbReference>
<dbReference type="AlphaFoldDB" id="A0A4Q1BJQ8"/>
<dbReference type="GO" id="GO:0016491">
    <property type="term" value="F:oxidoreductase activity"/>
    <property type="evidence" value="ECO:0007669"/>
    <property type="project" value="InterPro"/>
</dbReference>